<evidence type="ECO:0000256" key="2">
    <source>
        <dbReference type="ARBA" id="ARBA00022526"/>
    </source>
</evidence>
<dbReference type="InterPro" id="IPR019405">
    <property type="entry name" value="Lactonase_7-beta_prop"/>
</dbReference>
<keyword evidence="3" id="KW-0413">Isomerase</keyword>
<evidence type="ECO:0000313" key="3">
    <source>
        <dbReference type="EMBL" id="SEQ96000.1"/>
    </source>
</evidence>
<dbReference type="RefSeq" id="WP_090170616.1">
    <property type="nucleotide sequence ID" value="NZ_FOFB01000020.1"/>
</dbReference>
<gene>
    <name evidence="3" type="ORF">SAMN05444359_12016</name>
</gene>
<dbReference type="InterPro" id="IPR015943">
    <property type="entry name" value="WD40/YVTN_repeat-like_dom_sf"/>
</dbReference>
<dbReference type="InterPro" id="IPR011045">
    <property type="entry name" value="N2O_reductase_N"/>
</dbReference>
<dbReference type="OrthoDB" id="9790815at2"/>
<dbReference type="AlphaFoldDB" id="A0A1H9KA22"/>
<keyword evidence="4" id="KW-1185">Reference proteome</keyword>
<dbReference type="Pfam" id="PF10282">
    <property type="entry name" value="Lactonase"/>
    <property type="match status" value="1"/>
</dbReference>
<keyword evidence="2" id="KW-0313">Glucose metabolism</keyword>
<dbReference type="STRING" id="478744.SAMN05444359_12016"/>
<evidence type="ECO:0000256" key="1">
    <source>
        <dbReference type="ARBA" id="ARBA00005564"/>
    </source>
</evidence>
<dbReference type="SUPFAM" id="SSF50974">
    <property type="entry name" value="Nitrous oxide reductase, N-terminal domain"/>
    <property type="match status" value="1"/>
</dbReference>
<name>A0A1H9KA22_9BACT</name>
<comment type="similarity">
    <text evidence="1">Belongs to the cycloisomerase 2 family.</text>
</comment>
<dbReference type="Proteomes" id="UP000199021">
    <property type="component" value="Unassembled WGS sequence"/>
</dbReference>
<accession>A0A1H9KA22</accession>
<protein>
    <submittedName>
        <fullName evidence="3">6-phosphogluconolactonase, cycloisomerase 2 family</fullName>
    </submittedName>
</protein>
<dbReference type="PANTHER" id="PTHR30344">
    <property type="entry name" value="6-PHOSPHOGLUCONOLACTONASE-RELATED"/>
    <property type="match status" value="1"/>
</dbReference>
<organism evidence="3 4">
    <name type="scientific">Neolewinella agarilytica</name>
    <dbReference type="NCBI Taxonomy" id="478744"/>
    <lineage>
        <taxon>Bacteria</taxon>
        <taxon>Pseudomonadati</taxon>
        <taxon>Bacteroidota</taxon>
        <taxon>Saprospiria</taxon>
        <taxon>Saprospirales</taxon>
        <taxon>Lewinellaceae</taxon>
        <taxon>Neolewinella</taxon>
    </lineage>
</organism>
<dbReference type="InParanoid" id="A0A1H9KA22"/>
<dbReference type="Gene3D" id="2.130.10.10">
    <property type="entry name" value="YVTN repeat-like/Quinoprotein amine dehydrogenase"/>
    <property type="match status" value="1"/>
</dbReference>
<dbReference type="GO" id="GO:0017057">
    <property type="term" value="F:6-phosphogluconolactonase activity"/>
    <property type="evidence" value="ECO:0007669"/>
    <property type="project" value="TreeGrafter"/>
</dbReference>
<evidence type="ECO:0000313" key="4">
    <source>
        <dbReference type="Proteomes" id="UP000199021"/>
    </source>
</evidence>
<dbReference type="EMBL" id="FOFB01000020">
    <property type="protein sequence ID" value="SEQ96000.1"/>
    <property type="molecule type" value="Genomic_DNA"/>
</dbReference>
<proteinExistence type="inferred from homology"/>
<keyword evidence="2" id="KW-0119">Carbohydrate metabolism</keyword>
<dbReference type="GO" id="GO:0006006">
    <property type="term" value="P:glucose metabolic process"/>
    <property type="evidence" value="ECO:0007669"/>
    <property type="project" value="UniProtKB-KW"/>
</dbReference>
<dbReference type="GO" id="GO:0016853">
    <property type="term" value="F:isomerase activity"/>
    <property type="evidence" value="ECO:0007669"/>
    <property type="project" value="UniProtKB-KW"/>
</dbReference>
<dbReference type="PANTHER" id="PTHR30344:SF1">
    <property type="entry name" value="6-PHOSPHOGLUCONOLACTONASE"/>
    <property type="match status" value="1"/>
</dbReference>
<dbReference type="InterPro" id="IPR050282">
    <property type="entry name" value="Cycloisomerase_2"/>
</dbReference>
<reference evidence="4" key="1">
    <citation type="submission" date="2016-10" db="EMBL/GenBank/DDBJ databases">
        <authorList>
            <person name="Varghese N."/>
            <person name="Submissions S."/>
        </authorList>
    </citation>
    <scope>NUCLEOTIDE SEQUENCE [LARGE SCALE GENOMIC DNA]</scope>
    <source>
        <strain evidence="4">DSM 24740</strain>
    </source>
</reference>
<sequence>MLLVGGYTTAGEDTPGAKARGISAYDFSSTDGSLRFLGFTPAVNPSYLITDRRRGIVYAVREVSESEGAALTAHRVGQDKRGKVSFELISEHTLAGDDPCHLAFAGNAIVVSCYTSGTLFVFSRREDGAIGEEIQQLTLSSSNGNPSRAHCAVFQESKDRLLVCDMGAQQLAVFDRGEDGLFLHQKEKDLTFKDACGPRHIALHPEGKLAVVNGEHLGVVHLLDVSGEKPLIFNTANALPERVIDEASGAAIRLGHNGKMVYCSDRAFSVLNSLRIDERAKKLIFRDTFPSGGEHPRDLVVSPSGEWLLSANTKDHTIGVFRIDPKGSLIHYHTFKKIPSPTSLAWL</sequence>